<reference evidence="1 2" key="1">
    <citation type="submission" date="2019-07" db="EMBL/GenBank/DDBJ databases">
        <title>Draft genome assembly of a fouling barnacle, Amphibalanus amphitrite (Darwin, 1854): The first reference genome for Thecostraca.</title>
        <authorList>
            <person name="Kim W."/>
        </authorList>
    </citation>
    <scope>NUCLEOTIDE SEQUENCE [LARGE SCALE GENOMIC DNA]</scope>
    <source>
        <strain evidence="1">SNU_AA5</strain>
        <tissue evidence="1">Soma without cirri and trophi</tissue>
    </source>
</reference>
<name>A0A6A4VE86_AMPAM</name>
<dbReference type="OrthoDB" id="1562405at2759"/>
<organism evidence="1 2">
    <name type="scientific">Amphibalanus amphitrite</name>
    <name type="common">Striped barnacle</name>
    <name type="synonym">Balanus amphitrite</name>
    <dbReference type="NCBI Taxonomy" id="1232801"/>
    <lineage>
        <taxon>Eukaryota</taxon>
        <taxon>Metazoa</taxon>
        <taxon>Ecdysozoa</taxon>
        <taxon>Arthropoda</taxon>
        <taxon>Crustacea</taxon>
        <taxon>Multicrustacea</taxon>
        <taxon>Cirripedia</taxon>
        <taxon>Thoracica</taxon>
        <taxon>Thoracicalcarea</taxon>
        <taxon>Balanomorpha</taxon>
        <taxon>Balanoidea</taxon>
        <taxon>Balanidae</taxon>
        <taxon>Amphibalaninae</taxon>
        <taxon>Amphibalanus</taxon>
    </lineage>
</organism>
<gene>
    <name evidence="1" type="ORF">FJT64_012207</name>
</gene>
<dbReference type="Proteomes" id="UP000440578">
    <property type="component" value="Unassembled WGS sequence"/>
</dbReference>
<dbReference type="AlphaFoldDB" id="A0A6A4VE86"/>
<evidence type="ECO:0000313" key="2">
    <source>
        <dbReference type="Proteomes" id="UP000440578"/>
    </source>
</evidence>
<comment type="caution">
    <text evidence="1">The sequence shown here is derived from an EMBL/GenBank/DDBJ whole genome shotgun (WGS) entry which is preliminary data.</text>
</comment>
<dbReference type="EMBL" id="VIIS01002025">
    <property type="protein sequence ID" value="KAF0289560.1"/>
    <property type="molecule type" value="Genomic_DNA"/>
</dbReference>
<proteinExistence type="predicted"/>
<evidence type="ECO:0000313" key="1">
    <source>
        <dbReference type="EMBL" id="KAF0289560.1"/>
    </source>
</evidence>
<sequence length="226" mass="23782">MHLGSVALCLVAFYYVVTRLLPQLLSWLLVWRYNLQISLGRIGLHPLCVYQLSLEWGPVRLTANGLTITSSLVNSQVHRPLALCLHGVRLTHTGAASPSPSPSPSSPSSAGRSSASALLSLGQFAGVYVYQAGAEWAVGGERRARLQAARVTLEGTSTIDNGLMLVLRAAALCARLDGAAPPDGEGEVETGDGPPPLARLTAELELQATVQPVSGDEGIRQGGRGR</sequence>
<protein>
    <submittedName>
        <fullName evidence="1">Uncharacterized protein</fullName>
    </submittedName>
</protein>
<accession>A0A6A4VE86</accession>
<keyword evidence="2" id="KW-1185">Reference proteome</keyword>